<organism evidence="3 4">
    <name type="scientific">Ruminococcus difficilis</name>
    <dbReference type="NCBI Taxonomy" id="2763069"/>
    <lineage>
        <taxon>Bacteria</taxon>
        <taxon>Bacillati</taxon>
        <taxon>Bacillota</taxon>
        <taxon>Clostridia</taxon>
        <taxon>Eubacteriales</taxon>
        <taxon>Oscillospiraceae</taxon>
        <taxon>Ruminococcus</taxon>
    </lineage>
</organism>
<dbReference type="EMBL" id="JAEQMG010000048">
    <property type="protein sequence ID" value="MBK6087985.1"/>
    <property type="molecule type" value="Genomic_DNA"/>
</dbReference>
<feature type="transmembrane region" description="Helical" evidence="1">
    <location>
        <begin position="486"/>
        <end position="505"/>
    </location>
</feature>
<dbReference type="RefSeq" id="WP_186833009.1">
    <property type="nucleotide sequence ID" value="NZ_JAEQMG010000048.1"/>
</dbReference>
<keyword evidence="2" id="KW-0732">Signal</keyword>
<dbReference type="AlphaFoldDB" id="A0A934U012"/>
<accession>A0A934U012</accession>
<name>A0A934U012_9FIRM</name>
<evidence type="ECO:0000256" key="1">
    <source>
        <dbReference type="SAM" id="Phobius"/>
    </source>
</evidence>
<proteinExistence type="predicted"/>
<evidence type="ECO:0000256" key="2">
    <source>
        <dbReference type="SAM" id="SignalP"/>
    </source>
</evidence>
<comment type="caution">
    <text evidence="3">The sequence shown here is derived from an EMBL/GenBank/DDBJ whole genome shotgun (WGS) entry which is preliminary data.</text>
</comment>
<reference evidence="3" key="1">
    <citation type="submission" date="2021-01" db="EMBL/GenBank/DDBJ databases">
        <title>Genome public.</title>
        <authorList>
            <person name="Liu C."/>
            <person name="Sun Q."/>
        </authorList>
    </citation>
    <scope>NUCLEOTIDE SEQUENCE</scope>
    <source>
        <strain evidence="3">M6</strain>
    </source>
</reference>
<sequence>MMKRLFCLTLVAVMLLSVFAFSFSAAEVNDKAVTGADVIKFDNSITKWTGPVQFFVYDPEGEELIPWGSKKLNGTDEGNNIWSKDLSEYGLESGKQYCVIFCDASTGAQTYDLVFDASCFGDTAVTTNNLIENPVDSNKNAGEAVWKNNTLGPRLQVTSIGNVVGQTCLASETPYDLFVGFLENTFDNARVYSGKDDQTLIDDTAGALGLSKNDVEAALSEAGAYTNWDYDKSNLPGEGSSGGSSGSGSGSSGSSGGSSGYYSDISGKWHTYTFASDQFTDDEKKIFSSVMKSNTNVLYLPSQVIAKQTDDSGTYYVFLTSVTELKTDVDAFFDSIRWEITTIFVDNQGNSKLLNSAAIDPADIKTTDKAPDGWTVSAKTPSADDLSYYSSDVEQALTNYKEIKLDYIAELATRIVDTGINYRFLCYGTKDGKTDLYVVELTDEFTKAEITKVSLFDLSSYAISPQPAEKGQDNSAKSPQTGHTDMVMMVVVLLFIAMFGACVSVKQISKKHD</sequence>
<gene>
    <name evidence="3" type="ORF">JKK62_04855</name>
</gene>
<keyword evidence="1" id="KW-0812">Transmembrane</keyword>
<protein>
    <submittedName>
        <fullName evidence="3">Uncharacterized protein</fullName>
    </submittedName>
</protein>
<keyword evidence="1" id="KW-1133">Transmembrane helix</keyword>
<keyword evidence="1" id="KW-0472">Membrane</keyword>
<evidence type="ECO:0000313" key="4">
    <source>
        <dbReference type="Proteomes" id="UP000633365"/>
    </source>
</evidence>
<keyword evidence="4" id="KW-1185">Reference proteome</keyword>
<dbReference type="Proteomes" id="UP000633365">
    <property type="component" value="Unassembled WGS sequence"/>
</dbReference>
<evidence type="ECO:0000313" key="3">
    <source>
        <dbReference type="EMBL" id="MBK6087985.1"/>
    </source>
</evidence>
<feature type="signal peptide" evidence="2">
    <location>
        <begin position="1"/>
        <end position="25"/>
    </location>
</feature>
<feature type="chain" id="PRO_5037735801" evidence="2">
    <location>
        <begin position="26"/>
        <end position="513"/>
    </location>
</feature>